<name>A0A1D6E952_MAIZE</name>
<sequence>MDRNLSGFLIGCVGTAVTLLAYQQTAVTSTQCVAAGFVVILFALFVKEESAVYGN</sequence>
<dbReference type="OMA" id="AVTSTQC"/>
<dbReference type="InParanoid" id="A0A1D6E952"/>
<accession>A0A1D6E952</accession>
<evidence type="ECO:0000313" key="1">
    <source>
        <dbReference type="EMBL" id="ONM16927.1"/>
    </source>
</evidence>
<gene>
    <name evidence="1" type="ORF">ZEAMMB73_Zm00001d003420</name>
</gene>
<proteinExistence type="predicted"/>
<dbReference type="eggNOG" id="ENOG502S8PA">
    <property type="taxonomic scope" value="Eukaryota"/>
</dbReference>
<dbReference type="AlphaFoldDB" id="A0A1D6E952"/>
<dbReference type="FunCoup" id="A0A1D6E952">
    <property type="interactions" value="6"/>
</dbReference>
<organism evidence="1">
    <name type="scientific">Zea mays</name>
    <name type="common">Maize</name>
    <dbReference type="NCBI Taxonomy" id="4577"/>
    <lineage>
        <taxon>Eukaryota</taxon>
        <taxon>Viridiplantae</taxon>
        <taxon>Streptophyta</taxon>
        <taxon>Embryophyta</taxon>
        <taxon>Tracheophyta</taxon>
        <taxon>Spermatophyta</taxon>
        <taxon>Magnoliopsida</taxon>
        <taxon>Liliopsida</taxon>
        <taxon>Poales</taxon>
        <taxon>Poaceae</taxon>
        <taxon>PACMAD clade</taxon>
        <taxon>Panicoideae</taxon>
        <taxon>Andropogonodae</taxon>
        <taxon>Andropogoneae</taxon>
        <taxon>Tripsacinae</taxon>
        <taxon>Zea</taxon>
    </lineage>
</organism>
<dbReference type="SMR" id="A0A1D6E952"/>
<reference evidence="1" key="1">
    <citation type="submission" date="2015-12" db="EMBL/GenBank/DDBJ databases">
        <title>Update maize B73 reference genome by single molecule sequencing technologies.</title>
        <authorList>
            <consortium name="Maize Genome Sequencing Project"/>
            <person name="Ware D."/>
        </authorList>
    </citation>
    <scope>NUCLEOTIDE SEQUENCE [LARGE SCALE GENOMIC DNA]</scope>
    <source>
        <tissue evidence="1">Seedling</tissue>
    </source>
</reference>
<dbReference type="EMBL" id="CM007648">
    <property type="protein sequence ID" value="ONM16927.1"/>
    <property type="molecule type" value="Genomic_DNA"/>
</dbReference>
<protein>
    <submittedName>
        <fullName evidence="1">Uncharacterized protein</fullName>
    </submittedName>
</protein>
<dbReference type="PaxDb" id="4577-AC197340.3_FGP003"/>